<gene>
    <name evidence="2" type="ORF">DLM46_34980</name>
</gene>
<dbReference type="PANTHER" id="PTHR37314">
    <property type="entry name" value="SLR0142 PROTEIN"/>
    <property type="match status" value="1"/>
</dbReference>
<keyword evidence="1" id="KW-1133">Transmembrane helix</keyword>
<evidence type="ECO:0008006" key="4">
    <source>
        <dbReference type="Google" id="ProtNLM"/>
    </source>
</evidence>
<dbReference type="OrthoDB" id="5125627at2"/>
<organism evidence="2 3">
    <name type="scientific">Paraburkholderia lacunae</name>
    <dbReference type="NCBI Taxonomy" id="2211104"/>
    <lineage>
        <taxon>Bacteria</taxon>
        <taxon>Pseudomonadati</taxon>
        <taxon>Pseudomonadota</taxon>
        <taxon>Betaproteobacteria</taxon>
        <taxon>Burkholderiales</taxon>
        <taxon>Burkholderiaceae</taxon>
        <taxon>Paraburkholderia</taxon>
    </lineage>
</organism>
<dbReference type="AlphaFoldDB" id="A0A370MXH1"/>
<evidence type="ECO:0000256" key="1">
    <source>
        <dbReference type="SAM" id="Phobius"/>
    </source>
</evidence>
<dbReference type="PANTHER" id="PTHR37314:SF5">
    <property type="entry name" value="SLR0142 PROTEIN"/>
    <property type="match status" value="1"/>
</dbReference>
<keyword evidence="3" id="KW-1185">Reference proteome</keyword>
<proteinExistence type="predicted"/>
<dbReference type="RefSeq" id="WP_115108857.1">
    <property type="nucleotide sequence ID" value="NZ_QHKS01000040.1"/>
</dbReference>
<dbReference type="EMBL" id="QHKS01000040">
    <property type="protein sequence ID" value="RDJ98080.1"/>
    <property type="molecule type" value="Genomic_DNA"/>
</dbReference>
<evidence type="ECO:0000313" key="3">
    <source>
        <dbReference type="Proteomes" id="UP000254875"/>
    </source>
</evidence>
<name>A0A370MXH1_9BURK</name>
<accession>A0A370MXH1</accession>
<dbReference type="Proteomes" id="UP000254875">
    <property type="component" value="Unassembled WGS sequence"/>
</dbReference>
<feature type="transmembrane region" description="Helical" evidence="1">
    <location>
        <begin position="51"/>
        <end position="69"/>
    </location>
</feature>
<protein>
    <recommendedName>
        <fullName evidence="4">DUF1275 domain-containing protein</fullName>
    </recommendedName>
</protein>
<keyword evidence="1" id="KW-0472">Membrane</keyword>
<dbReference type="Pfam" id="PF06912">
    <property type="entry name" value="DUF1275"/>
    <property type="match status" value="1"/>
</dbReference>
<reference evidence="3" key="1">
    <citation type="submission" date="2018-05" db="EMBL/GenBank/DDBJ databases">
        <authorList>
            <person name="Feng T."/>
        </authorList>
    </citation>
    <scope>NUCLEOTIDE SEQUENCE [LARGE SCALE GENOMIC DNA]</scope>
    <source>
        <strain evidence="3">S27</strain>
    </source>
</reference>
<feature type="transmembrane region" description="Helical" evidence="1">
    <location>
        <begin position="201"/>
        <end position="218"/>
    </location>
</feature>
<sequence>MRRNLPALLSFNGGYVDTAGFLALHGLFTAHVTGNFVTLGATFVFGTTGAVAKLLALPVFCLMVMLAGAMSYRLQQVGAPVLRVMLGVQVLLLVLGAALAVRLDPLADGDDWTAVVTGLTLVAAMSIQNALHRLHLPDAPPSTLMTGTVTQIMLQLADRFRRVQPAAAGGPSPLARMAASVASFAVGCGAAAGMYYLAGNWSFAVPPVLIAVGLFLAGNEQA</sequence>
<dbReference type="InterPro" id="IPR010699">
    <property type="entry name" value="DUF1275"/>
</dbReference>
<keyword evidence="1" id="KW-0812">Transmembrane</keyword>
<feature type="transmembrane region" description="Helical" evidence="1">
    <location>
        <begin position="81"/>
        <end position="100"/>
    </location>
</feature>
<comment type="caution">
    <text evidence="2">The sequence shown here is derived from an EMBL/GenBank/DDBJ whole genome shotgun (WGS) entry which is preliminary data.</text>
</comment>
<evidence type="ECO:0000313" key="2">
    <source>
        <dbReference type="EMBL" id="RDJ98080.1"/>
    </source>
</evidence>